<dbReference type="Proteomes" id="UP001348098">
    <property type="component" value="Unassembled WGS sequence"/>
</dbReference>
<evidence type="ECO:0000256" key="1">
    <source>
        <dbReference type="SAM" id="MobiDB-lite"/>
    </source>
</evidence>
<evidence type="ECO:0000256" key="2">
    <source>
        <dbReference type="SAM" id="Phobius"/>
    </source>
</evidence>
<dbReference type="InterPro" id="IPR036890">
    <property type="entry name" value="HATPase_C_sf"/>
</dbReference>
<evidence type="ECO:0000313" key="3">
    <source>
        <dbReference type="EMBL" id="MEB3513714.1"/>
    </source>
</evidence>
<keyword evidence="2" id="KW-0812">Transmembrane</keyword>
<feature type="compositionally biased region" description="Basic and acidic residues" evidence="1">
    <location>
        <begin position="269"/>
        <end position="292"/>
    </location>
</feature>
<dbReference type="InterPro" id="IPR004358">
    <property type="entry name" value="Sig_transdc_His_kin-like_C"/>
</dbReference>
<comment type="caution">
    <text evidence="3">The sequence shown here is derived from an EMBL/GenBank/DDBJ whole genome shotgun (WGS) entry which is preliminary data.</text>
</comment>
<feature type="compositionally biased region" description="Low complexity" evidence="1">
    <location>
        <begin position="357"/>
        <end position="376"/>
    </location>
</feature>
<feature type="region of interest" description="Disordered" evidence="1">
    <location>
        <begin position="261"/>
        <end position="418"/>
    </location>
</feature>
<keyword evidence="2" id="KW-0472">Membrane</keyword>
<proteinExistence type="predicted"/>
<feature type="compositionally biased region" description="Low complexity" evidence="1">
    <location>
        <begin position="293"/>
        <end position="328"/>
    </location>
</feature>
<feature type="transmembrane region" description="Helical" evidence="2">
    <location>
        <begin position="12"/>
        <end position="31"/>
    </location>
</feature>
<organism evidence="3 4">
    <name type="scientific">Nocardia implantans</name>
    <dbReference type="NCBI Taxonomy" id="3108168"/>
    <lineage>
        <taxon>Bacteria</taxon>
        <taxon>Bacillati</taxon>
        <taxon>Actinomycetota</taxon>
        <taxon>Actinomycetes</taxon>
        <taxon>Mycobacteriales</taxon>
        <taxon>Nocardiaceae</taxon>
        <taxon>Nocardia</taxon>
    </lineage>
</organism>
<evidence type="ECO:0008006" key="5">
    <source>
        <dbReference type="Google" id="ProtNLM"/>
    </source>
</evidence>
<keyword evidence="2" id="KW-1133">Transmembrane helix</keyword>
<reference evidence="3 4" key="1">
    <citation type="submission" date="2023-12" db="EMBL/GenBank/DDBJ databases">
        <title>novel species in genus Nocarida.</title>
        <authorList>
            <person name="Li Z."/>
        </authorList>
    </citation>
    <scope>NUCLEOTIDE SEQUENCE [LARGE SCALE GENOMIC DNA]</scope>
    <source>
        <strain evidence="3 4">CDC186</strain>
    </source>
</reference>
<feature type="compositionally biased region" description="Polar residues" evidence="1">
    <location>
        <begin position="377"/>
        <end position="395"/>
    </location>
</feature>
<sequence>MIHGVLARLERSLAPVVAWFQAVGIALGHLWRRSLQLRVIVSTLTLSLIVITILGVVLTSQITDRLLDAKINAAVEEMDRARNTVESQLAGVHDIGAQPQRLEEARNALSNRGGSGQSTGAAGSFVSALSVIGGMPPQQIPRGPIQEVPDELRRFVQRNQVSYQFATVEDADGYSGRALIIGSPSAEIPTLEIYLIFPLANEERSLSLMRGTMLVGGTGLGLSISVEDANLHEGRLEAWGEVGVGASFRLTLPLVRGKKLGPSPLPLEPARKSMHVVEPEPPVDREATESETARPAAAEPGAAQVTNAVGQGAQADAADPVGVPPAGVETTEPDPVRSEIGSESAGTGSGEPDAAEAEGGAAAEPSASSRPAAAESTVTPTDNAQAEQQPASGSNGSPASESAQAGGGGAREPGDVQS</sequence>
<protein>
    <recommendedName>
        <fullName evidence="5">Histidine kinase</fullName>
    </recommendedName>
</protein>
<dbReference type="Gene3D" id="3.30.565.10">
    <property type="entry name" value="Histidine kinase-like ATPase, C-terminal domain"/>
    <property type="match status" value="1"/>
</dbReference>
<dbReference type="EMBL" id="JAYKYQ010000013">
    <property type="protein sequence ID" value="MEB3513714.1"/>
    <property type="molecule type" value="Genomic_DNA"/>
</dbReference>
<name>A0ABU6B2U9_9NOCA</name>
<evidence type="ECO:0000313" key="4">
    <source>
        <dbReference type="Proteomes" id="UP001348098"/>
    </source>
</evidence>
<gene>
    <name evidence="3" type="ORF">U3653_27120</name>
</gene>
<dbReference type="PRINTS" id="PR00344">
    <property type="entry name" value="BCTRLSENSOR"/>
</dbReference>
<feature type="transmembrane region" description="Helical" evidence="2">
    <location>
        <begin position="37"/>
        <end position="58"/>
    </location>
</feature>
<dbReference type="SUPFAM" id="SSF55874">
    <property type="entry name" value="ATPase domain of HSP90 chaperone/DNA topoisomerase II/histidine kinase"/>
    <property type="match status" value="1"/>
</dbReference>
<accession>A0ABU6B2U9</accession>
<keyword evidence="4" id="KW-1185">Reference proteome</keyword>